<sequence>MGKGEARMFSGPLEDRVAIQELNGTYADGVVRADAETWATVWADDAYWNLMGMEVNGKEAIVGMWKGAMGGLEAVSFHCVPCMIAVDGDKATARVQTQEIMLTKEGKTRVIGGLYEDELARRGGAWVFTSRKFRIVAEYNPEGASH</sequence>
<evidence type="ECO:0000313" key="3">
    <source>
        <dbReference type="Proteomes" id="UP000321172"/>
    </source>
</evidence>
<organism evidence="2 3">
    <name type="scientific">Novosphingobium ginsenosidimutans</name>
    <dbReference type="NCBI Taxonomy" id="1176536"/>
    <lineage>
        <taxon>Bacteria</taxon>
        <taxon>Pseudomonadati</taxon>
        <taxon>Pseudomonadota</taxon>
        <taxon>Alphaproteobacteria</taxon>
        <taxon>Sphingomonadales</taxon>
        <taxon>Sphingomonadaceae</taxon>
        <taxon>Novosphingobium</taxon>
    </lineage>
</organism>
<dbReference type="CDD" id="cd00531">
    <property type="entry name" value="NTF2_like"/>
    <property type="match status" value="1"/>
</dbReference>
<dbReference type="OrthoDB" id="7510033at2"/>
<accession>A0A5B8S554</accession>
<dbReference type="Proteomes" id="UP000321172">
    <property type="component" value="Chromosome"/>
</dbReference>
<reference evidence="2 3" key="1">
    <citation type="journal article" date="2013" name="J. Microbiol. Biotechnol.">
        <title>Novosphingobium ginsenosidimutans sp. nov., with the ability to convert ginsenoside.</title>
        <authorList>
            <person name="Kim J.K."/>
            <person name="He D."/>
            <person name="Liu Q.M."/>
            <person name="Park H.Y."/>
            <person name="Jung M.S."/>
            <person name="Yoon M.H."/>
            <person name="Kim S.C."/>
            <person name="Im W.T."/>
        </authorList>
    </citation>
    <scope>NUCLEOTIDE SEQUENCE [LARGE SCALE GENOMIC DNA]</scope>
    <source>
        <strain evidence="2 3">FW-6</strain>
    </source>
</reference>
<evidence type="ECO:0000313" key="2">
    <source>
        <dbReference type="EMBL" id="QEA16172.1"/>
    </source>
</evidence>
<evidence type="ECO:0000259" key="1">
    <source>
        <dbReference type="Pfam" id="PF13577"/>
    </source>
</evidence>
<name>A0A5B8S554_9SPHN</name>
<dbReference type="Gene3D" id="3.10.450.50">
    <property type="match status" value="1"/>
</dbReference>
<dbReference type="SUPFAM" id="SSF54427">
    <property type="entry name" value="NTF2-like"/>
    <property type="match status" value="1"/>
</dbReference>
<proteinExistence type="predicted"/>
<dbReference type="KEGG" id="ngf:FRF71_08505"/>
<dbReference type="InterPro" id="IPR011944">
    <property type="entry name" value="Steroid_delta5-4_isomerase"/>
</dbReference>
<dbReference type="Pfam" id="PF13577">
    <property type="entry name" value="SnoaL_4"/>
    <property type="match status" value="1"/>
</dbReference>
<dbReference type="EMBL" id="CP042345">
    <property type="protein sequence ID" value="QEA16172.1"/>
    <property type="molecule type" value="Genomic_DNA"/>
</dbReference>
<keyword evidence="3" id="KW-1185">Reference proteome</keyword>
<gene>
    <name evidence="2" type="ORF">FRF71_08505</name>
</gene>
<dbReference type="NCBIfam" id="TIGR02246">
    <property type="entry name" value="SgcJ/EcaC family oxidoreductase"/>
    <property type="match status" value="1"/>
</dbReference>
<dbReference type="AlphaFoldDB" id="A0A5B8S554"/>
<feature type="domain" description="SnoaL-like" evidence="1">
    <location>
        <begin position="13"/>
        <end position="132"/>
    </location>
</feature>
<dbReference type="InterPro" id="IPR037401">
    <property type="entry name" value="SnoaL-like"/>
</dbReference>
<dbReference type="InterPro" id="IPR032710">
    <property type="entry name" value="NTF2-like_dom_sf"/>
</dbReference>
<protein>
    <submittedName>
        <fullName evidence="2">Nuclear transport factor 2 family protein</fullName>
    </submittedName>
</protein>